<sequence length="85" mass="9917">MCFMITHRQASFMVKLQNEDTNYFQKRKRKLPRVDFYNETASNVFEEGGGCFCGLNRNETDSRAAFGRMQDARCSLGFKNMWVVS</sequence>
<dbReference type="EMBL" id="GGEC01077884">
    <property type="protein sequence ID" value="MBX58368.1"/>
    <property type="molecule type" value="Transcribed_RNA"/>
</dbReference>
<proteinExistence type="predicted"/>
<reference evidence="1" key="1">
    <citation type="submission" date="2018-02" db="EMBL/GenBank/DDBJ databases">
        <title>Rhizophora mucronata_Transcriptome.</title>
        <authorList>
            <person name="Meera S.P."/>
            <person name="Sreeshan A."/>
            <person name="Augustine A."/>
        </authorList>
    </citation>
    <scope>NUCLEOTIDE SEQUENCE</scope>
    <source>
        <tissue evidence="1">Leaf</tissue>
    </source>
</reference>
<dbReference type="AlphaFoldDB" id="A0A2P2PUG4"/>
<accession>A0A2P2PUG4</accession>
<protein>
    <submittedName>
        <fullName evidence="1">Uncharacterized protein</fullName>
    </submittedName>
</protein>
<evidence type="ECO:0000313" key="1">
    <source>
        <dbReference type="EMBL" id="MBX58368.1"/>
    </source>
</evidence>
<name>A0A2P2PUG4_RHIMU</name>
<organism evidence="1">
    <name type="scientific">Rhizophora mucronata</name>
    <name type="common">Asiatic mangrove</name>
    <dbReference type="NCBI Taxonomy" id="61149"/>
    <lineage>
        <taxon>Eukaryota</taxon>
        <taxon>Viridiplantae</taxon>
        <taxon>Streptophyta</taxon>
        <taxon>Embryophyta</taxon>
        <taxon>Tracheophyta</taxon>
        <taxon>Spermatophyta</taxon>
        <taxon>Magnoliopsida</taxon>
        <taxon>eudicotyledons</taxon>
        <taxon>Gunneridae</taxon>
        <taxon>Pentapetalae</taxon>
        <taxon>rosids</taxon>
        <taxon>fabids</taxon>
        <taxon>Malpighiales</taxon>
        <taxon>Rhizophoraceae</taxon>
        <taxon>Rhizophora</taxon>
    </lineage>
</organism>